<dbReference type="PROSITE" id="PS50968">
    <property type="entry name" value="BIOTINYL_LIPOYL"/>
    <property type="match status" value="1"/>
</dbReference>
<dbReference type="InterPro" id="IPR050537">
    <property type="entry name" value="2-oxoacid_dehydrogenase"/>
</dbReference>
<evidence type="ECO:0000256" key="2">
    <source>
        <dbReference type="ARBA" id="ARBA00005145"/>
    </source>
</evidence>
<dbReference type="Pfam" id="PF02817">
    <property type="entry name" value="E3_binding"/>
    <property type="match status" value="1"/>
</dbReference>
<dbReference type="RefSeq" id="WP_091333373.1">
    <property type="nucleotide sequence ID" value="NZ_FNOW01000017.1"/>
</dbReference>
<dbReference type="GO" id="GO:0033512">
    <property type="term" value="P:L-lysine catabolic process to acetyl-CoA via saccharopine"/>
    <property type="evidence" value="ECO:0007669"/>
    <property type="project" value="UniProtKB-UniRule"/>
</dbReference>
<dbReference type="GO" id="GO:0045252">
    <property type="term" value="C:oxoglutarate dehydrogenase complex"/>
    <property type="evidence" value="ECO:0007669"/>
    <property type="project" value="UniProtKB-UniRule"/>
</dbReference>
<feature type="region of interest" description="Disordered" evidence="12">
    <location>
        <begin position="166"/>
        <end position="206"/>
    </location>
</feature>
<evidence type="ECO:0000313" key="15">
    <source>
        <dbReference type="EMBL" id="SDX87247.1"/>
    </source>
</evidence>
<dbReference type="PROSITE" id="PS00189">
    <property type="entry name" value="LIPOYL"/>
    <property type="match status" value="1"/>
</dbReference>
<dbReference type="NCBIfam" id="NF004309">
    <property type="entry name" value="PRK05704.1"/>
    <property type="match status" value="1"/>
</dbReference>
<dbReference type="InterPro" id="IPR011053">
    <property type="entry name" value="Single_hybrid_motif"/>
</dbReference>
<name>A0A1H3F8S6_ALLWA</name>
<dbReference type="GO" id="GO:0006099">
    <property type="term" value="P:tricarboxylic acid cycle"/>
    <property type="evidence" value="ECO:0007669"/>
    <property type="project" value="UniProtKB-UniRule"/>
</dbReference>
<dbReference type="NCBIfam" id="TIGR01347">
    <property type="entry name" value="sucB"/>
    <property type="match status" value="1"/>
</dbReference>
<comment type="similarity">
    <text evidence="3 11">Belongs to the 2-oxoacid dehydrogenase family.</text>
</comment>
<evidence type="ECO:0000256" key="1">
    <source>
        <dbReference type="ARBA" id="ARBA00004052"/>
    </source>
</evidence>
<dbReference type="Gene3D" id="2.40.50.100">
    <property type="match status" value="1"/>
</dbReference>
<evidence type="ECO:0000256" key="6">
    <source>
        <dbReference type="ARBA" id="ARBA00022532"/>
    </source>
</evidence>
<evidence type="ECO:0000256" key="7">
    <source>
        <dbReference type="ARBA" id="ARBA00022679"/>
    </source>
</evidence>
<dbReference type="Proteomes" id="UP000198672">
    <property type="component" value="Unassembled WGS sequence"/>
</dbReference>
<evidence type="ECO:0000256" key="9">
    <source>
        <dbReference type="ARBA" id="ARBA00023315"/>
    </source>
</evidence>
<dbReference type="InterPro" id="IPR001078">
    <property type="entry name" value="2-oxoacid_DH_actylTfrase"/>
</dbReference>
<dbReference type="Gene3D" id="4.10.320.10">
    <property type="entry name" value="E3-binding domain"/>
    <property type="match status" value="1"/>
</dbReference>
<evidence type="ECO:0000256" key="11">
    <source>
        <dbReference type="RuleBase" id="RU361138"/>
    </source>
</evidence>
<sequence length="433" mass="46477">MSLEVRVPTLPESVADARVLTWSKQPGEAVQAGENLVELETDKVVLEVPAPDGGVLMEILAAEGELVQTDDLLALLGSGTQHPAPSPAAAEQPTLHPSPVLNPNPNPAPAAPTSAPAPAPTARPAPHVTPSARQLVNELGLEPSDIPSRDGRIQKADVLAYLDTREQQAPERHPDLARSRSASTAATAPVFTSTSNTGDSERPQQRVPMTRLRARIAERLVQAQQNAALLTTFNEVNLSAINTLRARHKDRFEQRHGVRLGLMGLFVKAAVEALQRFPVLNASIDGEDILYHGYYDIGIAVSSPRGLVVPILRNADQLSLAEIEQGIATFAQKAQDGSLSYDELSGGTFSITNGGVFGSLLSTPILNPPQSAILGLHKIQERPIVENGQIVIAPMMYLALTYDHRLIDGRDAVQCLVTIKDVLEDPARLLLRV</sequence>
<feature type="domain" description="Lipoyl-binding" evidence="13">
    <location>
        <begin position="2"/>
        <end position="77"/>
    </location>
</feature>
<comment type="function">
    <text evidence="1 11">E2 component of the 2-oxoglutarate dehydrogenase (OGDH) complex which catalyzes the second step in the conversion of 2-oxoglutarate to succinyl-CoA and CO(2).</text>
</comment>
<dbReference type="FunFam" id="3.30.559.10:FF:000007">
    <property type="entry name" value="Dihydrolipoamide acetyltransferase component of pyruvate dehydrogenase complex"/>
    <property type="match status" value="1"/>
</dbReference>
<reference evidence="16" key="1">
    <citation type="submission" date="2016-10" db="EMBL/GenBank/DDBJ databases">
        <authorList>
            <person name="Varghese N."/>
            <person name="Submissions S."/>
        </authorList>
    </citation>
    <scope>NUCLEOTIDE SEQUENCE [LARGE SCALE GENOMIC DNA]</scope>
    <source>
        <strain evidence="16">DSM 173</strain>
    </source>
</reference>
<gene>
    <name evidence="15" type="ORF">SAMN05421644_11711</name>
</gene>
<dbReference type="EC" id="2.3.1.61" evidence="4 11"/>
<keyword evidence="8 11" id="KW-0450">Lipoyl</keyword>
<dbReference type="EMBL" id="FNOW01000017">
    <property type="protein sequence ID" value="SDX87247.1"/>
    <property type="molecule type" value="Genomic_DNA"/>
</dbReference>
<evidence type="ECO:0000256" key="8">
    <source>
        <dbReference type="ARBA" id="ARBA00022823"/>
    </source>
</evidence>
<dbReference type="InterPro" id="IPR004167">
    <property type="entry name" value="PSBD"/>
</dbReference>
<dbReference type="SUPFAM" id="SSF47005">
    <property type="entry name" value="Peripheral subunit-binding domain of 2-oxo acid dehydrogenase complex"/>
    <property type="match status" value="1"/>
</dbReference>
<dbReference type="AlphaFoldDB" id="A0A1H3F8S6"/>
<evidence type="ECO:0000256" key="4">
    <source>
        <dbReference type="ARBA" id="ARBA00012945"/>
    </source>
</evidence>
<dbReference type="InterPro" id="IPR006255">
    <property type="entry name" value="SucB"/>
</dbReference>
<feature type="compositionally biased region" description="Basic and acidic residues" evidence="12">
    <location>
        <begin position="166"/>
        <end position="178"/>
    </location>
</feature>
<comment type="cofactor">
    <cofactor evidence="11">
        <name>(R)-lipoate</name>
        <dbReference type="ChEBI" id="CHEBI:83088"/>
    </cofactor>
    <text evidence="11">Binds 1 lipoyl cofactor covalently.</text>
</comment>
<dbReference type="InterPro" id="IPR036625">
    <property type="entry name" value="E3-bd_dom_sf"/>
</dbReference>
<keyword evidence="6 11" id="KW-0816">Tricarboxylic acid cycle</keyword>
<proteinExistence type="inferred from homology"/>
<keyword evidence="7 11" id="KW-0808">Transferase</keyword>
<dbReference type="SUPFAM" id="SSF51230">
    <property type="entry name" value="Single hybrid motif"/>
    <property type="match status" value="1"/>
</dbReference>
<comment type="catalytic activity">
    <reaction evidence="10 11">
        <text>N(6)-[(R)-dihydrolipoyl]-L-lysyl-[protein] + succinyl-CoA = N(6)-[(R)-S(8)-succinyldihydrolipoyl]-L-lysyl-[protein] + CoA</text>
        <dbReference type="Rhea" id="RHEA:15213"/>
        <dbReference type="Rhea" id="RHEA-COMP:10475"/>
        <dbReference type="Rhea" id="RHEA-COMP:20092"/>
        <dbReference type="ChEBI" id="CHEBI:57287"/>
        <dbReference type="ChEBI" id="CHEBI:57292"/>
        <dbReference type="ChEBI" id="CHEBI:83100"/>
        <dbReference type="ChEBI" id="CHEBI:83120"/>
        <dbReference type="EC" id="2.3.1.61"/>
    </reaction>
</comment>
<feature type="compositionally biased region" description="Pro residues" evidence="12">
    <location>
        <begin position="100"/>
        <end position="123"/>
    </location>
</feature>
<dbReference type="GO" id="GO:0005829">
    <property type="term" value="C:cytosol"/>
    <property type="evidence" value="ECO:0007669"/>
    <property type="project" value="TreeGrafter"/>
</dbReference>
<dbReference type="PANTHER" id="PTHR43416:SF5">
    <property type="entry name" value="DIHYDROLIPOYLLYSINE-RESIDUE SUCCINYLTRANSFERASE COMPONENT OF 2-OXOGLUTARATE DEHYDROGENASE COMPLEX, MITOCHONDRIAL"/>
    <property type="match status" value="1"/>
</dbReference>
<dbReference type="Pfam" id="PF00198">
    <property type="entry name" value="2-oxoacid_dh"/>
    <property type="match status" value="1"/>
</dbReference>
<protein>
    <recommendedName>
        <fullName evidence="5 11">Dihydrolipoyllysine-residue succinyltransferase component of 2-oxoglutarate dehydrogenase complex</fullName>
        <ecNumber evidence="4 11">2.3.1.61</ecNumber>
    </recommendedName>
    <alternativeName>
        <fullName evidence="11">2-oxoglutarate dehydrogenase complex component E2</fullName>
    </alternativeName>
</protein>
<dbReference type="SUPFAM" id="SSF52777">
    <property type="entry name" value="CoA-dependent acyltransferases"/>
    <property type="match status" value="1"/>
</dbReference>
<accession>A0A1H3F8S6</accession>
<dbReference type="Pfam" id="PF00364">
    <property type="entry name" value="Biotin_lipoyl"/>
    <property type="match status" value="1"/>
</dbReference>
<keyword evidence="9 11" id="KW-0012">Acyltransferase</keyword>
<dbReference type="InterPro" id="IPR023213">
    <property type="entry name" value="CAT-like_dom_sf"/>
</dbReference>
<dbReference type="OrthoDB" id="9805770at2"/>
<organism evidence="15 16">
    <name type="scientific">Allochromatium warmingii</name>
    <name type="common">Chromatium warmingii</name>
    <dbReference type="NCBI Taxonomy" id="61595"/>
    <lineage>
        <taxon>Bacteria</taxon>
        <taxon>Pseudomonadati</taxon>
        <taxon>Pseudomonadota</taxon>
        <taxon>Gammaproteobacteria</taxon>
        <taxon>Chromatiales</taxon>
        <taxon>Chromatiaceae</taxon>
        <taxon>Allochromatium</taxon>
    </lineage>
</organism>
<dbReference type="GO" id="GO:0004149">
    <property type="term" value="F:dihydrolipoyllysine-residue succinyltransferase activity"/>
    <property type="evidence" value="ECO:0007669"/>
    <property type="project" value="UniProtKB-UniRule"/>
</dbReference>
<dbReference type="PROSITE" id="PS51826">
    <property type="entry name" value="PSBD"/>
    <property type="match status" value="1"/>
</dbReference>
<keyword evidence="16" id="KW-1185">Reference proteome</keyword>
<dbReference type="STRING" id="61595.SAMN05421644_11711"/>
<evidence type="ECO:0000256" key="5">
    <source>
        <dbReference type="ARBA" id="ARBA00019511"/>
    </source>
</evidence>
<dbReference type="UniPathway" id="UPA00868">
    <property type="reaction ID" value="UER00840"/>
</dbReference>
<comment type="pathway">
    <text evidence="2 11">Amino-acid degradation; L-lysine degradation via saccharopine pathway; glutaryl-CoA from L-lysine: step 6/6.</text>
</comment>
<evidence type="ECO:0000313" key="16">
    <source>
        <dbReference type="Proteomes" id="UP000198672"/>
    </source>
</evidence>
<evidence type="ECO:0000256" key="10">
    <source>
        <dbReference type="ARBA" id="ARBA00052761"/>
    </source>
</evidence>
<evidence type="ECO:0000259" key="14">
    <source>
        <dbReference type="PROSITE" id="PS51826"/>
    </source>
</evidence>
<dbReference type="InterPro" id="IPR000089">
    <property type="entry name" value="Biotin_lipoyl"/>
</dbReference>
<evidence type="ECO:0000256" key="3">
    <source>
        <dbReference type="ARBA" id="ARBA00007317"/>
    </source>
</evidence>
<feature type="compositionally biased region" description="Low complexity" evidence="12">
    <location>
        <begin position="179"/>
        <end position="188"/>
    </location>
</feature>
<dbReference type="InterPro" id="IPR003016">
    <property type="entry name" value="2-oxoA_DH_lipoyl-BS"/>
</dbReference>
<dbReference type="Gene3D" id="3.30.559.10">
    <property type="entry name" value="Chloramphenicol acetyltransferase-like domain"/>
    <property type="match status" value="1"/>
</dbReference>
<evidence type="ECO:0000259" key="13">
    <source>
        <dbReference type="PROSITE" id="PS50968"/>
    </source>
</evidence>
<evidence type="ECO:0000256" key="12">
    <source>
        <dbReference type="SAM" id="MobiDB-lite"/>
    </source>
</evidence>
<feature type="domain" description="Peripheral subunit-binding (PSBD)" evidence="14">
    <location>
        <begin position="127"/>
        <end position="162"/>
    </location>
</feature>
<feature type="region of interest" description="Disordered" evidence="12">
    <location>
        <begin position="77"/>
        <end position="130"/>
    </location>
</feature>
<dbReference type="CDD" id="cd06849">
    <property type="entry name" value="lipoyl_domain"/>
    <property type="match status" value="1"/>
</dbReference>
<dbReference type="PANTHER" id="PTHR43416">
    <property type="entry name" value="DIHYDROLIPOYLLYSINE-RESIDUE SUCCINYLTRANSFERASE COMPONENT OF 2-OXOGLUTARATE DEHYDROGENASE COMPLEX, MITOCHONDRIAL-RELATED"/>
    <property type="match status" value="1"/>
</dbReference>